<protein>
    <submittedName>
        <fullName evidence="6">ABC-2 type transport system ATP-binding protein</fullName>
    </submittedName>
</protein>
<dbReference type="GO" id="GO:0005524">
    <property type="term" value="F:ATP binding"/>
    <property type="evidence" value="ECO:0007669"/>
    <property type="project" value="UniProtKB-KW"/>
</dbReference>
<comment type="similarity">
    <text evidence="1">Belongs to the ABC transporter superfamily.</text>
</comment>
<feature type="domain" description="ABC transporter" evidence="5">
    <location>
        <begin position="2"/>
        <end position="227"/>
    </location>
</feature>
<dbReference type="InterPro" id="IPR003439">
    <property type="entry name" value="ABC_transporter-like_ATP-bd"/>
</dbReference>
<evidence type="ECO:0000313" key="6">
    <source>
        <dbReference type="EMBL" id="TDQ00479.1"/>
    </source>
</evidence>
<evidence type="ECO:0000259" key="5">
    <source>
        <dbReference type="PROSITE" id="PS50893"/>
    </source>
</evidence>
<evidence type="ECO:0000256" key="4">
    <source>
        <dbReference type="ARBA" id="ARBA00022840"/>
    </source>
</evidence>
<gene>
    <name evidence="6" type="ORF">EV186_102340</name>
</gene>
<dbReference type="PANTHER" id="PTHR43335:SF4">
    <property type="entry name" value="ABC TRANSPORTER, ATP-BINDING PROTEIN"/>
    <property type="match status" value="1"/>
</dbReference>
<keyword evidence="2" id="KW-0813">Transport</keyword>
<sequence>MIEVKNLSKRYGEKLAVDGVSFVVHPGMVTGFLGPNGAGKSTTMRMIAGLDRPTAGDVVVNDRRYRSCRAPMAELGVLLEAKAVHTGRSARNHLLALAQTNGVSSKRVDEVIDLVGLRSVAGTRVGGFSLGMGQRLGVASALLGNPQTVVLDEPSNGLDPEGVLWMRTMLKSLAADGHTVFVSSHLMSEMAQTATRLVVIGRGKLMADTTVAEFIARASASTVTVRTPEASRLRELLIAPDITISAGQPDVLHVDGLTAQHIGTIAWQAHLPIYELTVQQASLEQAFMELTSDSIEYRTTTSADPHTETVAS</sequence>
<dbReference type="PANTHER" id="PTHR43335">
    <property type="entry name" value="ABC TRANSPORTER, ATP-BINDING PROTEIN"/>
    <property type="match status" value="1"/>
</dbReference>
<dbReference type="EMBL" id="SNXZ01000002">
    <property type="protein sequence ID" value="TDQ00479.1"/>
    <property type="molecule type" value="Genomic_DNA"/>
</dbReference>
<dbReference type="SMART" id="SM00382">
    <property type="entry name" value="AAA"/>
    <property type="match status" value="1"/>
</dbReference>
<keyword evidence="3" id="KW-0547">Nucleotide-binding</keyword>
<dbReference type="AlphaFoldDB" id="A0A4R6SHY3"/>
<evidence type="ECO:0000256" key="1">
    <source>
        <dbReference type="ARBA" id="ARBA00005417"/>
    </source>
</evidence>
<keyword evidence="7" id="KW-1185">Reference proteome</keyword>
<organism evidence="6 7">
    <name type="scientific">Labedaea rhizosphaerae</name>
    <dbReference type="NCBI Taxonomy" id="598644"/>
    <lineage>
        <taxon>Bacteria</taxon>
        <taxon>Bacillati</taxon>
        <taxon>Actinomycetota</taxon>
        <taxon>Actinomycetes</taxon>
        <taxon>Pseudonocardiales</taxon>
        <taxon>Pseudonocardiaceae</taxon>
        <taxon>Labedaea</taxon>
    </lineage>
</organism>
<reference evidence="6 7" key="1">
    <citation type="submission" date="2019-03" db="EMBL/GenBank/DDBJ databases">
        <title>Genomic Encyclopedia of Type Strains, Phase IV (KMG-IV): sequencing the most valuable type-strain genomes for metagenomic binning, comparative biology and taxonomic classification.</title>
        <authorList>
            <person name="Goeker M."/>
        </authorList>
    </citation>
    <scope>NUCLEOTIDE SEQUENCE [LARGE SCALE GENOMIC DNA]</scope>
    <source>
        <strain evidence="6 7">DSM 45361</strain>
    </source>
</reference>
<dbReference type="OrthoDB" id="9804819at2"/>
<name>A0A4R6SHY3_LABRH</name>
<evidence type="ECO:0000256" key="3">
    <source>
        <dbReference type="ARBA" id="ARBA00022741"/>
    </source>
</evidence>
<dbReference type="RefSeq" id="WP_133849190.1">
    <property type="nucleotide sequence ID" value="NZ_SNXZ01000002.1"/>
</dbReference>
<accession>A0A4R6SHY3</accession>
<comment type="caution">
    <text evidence="6">The sequence shown here is derived from an EMBL/GenBank/DDBJ whole genome shotgun (WGS) entry which is preliminary data.</text>
</comment>
<dbReference type="InterPro" id="IPR003593">
    <property type="entry name" value="AAA+_ATPase"/>
</dbReference>
<dbReference type="Pfam" id="PF00005">
    <property type="entry name" value="ABC_tran"/>
    <property type="match status" value="1"/>
</dbReference>
<proteinExistence type="inferred from homology"/>
<dbReference type="Gene3D" id="3.40.50.300">
    <property type="entry name" value="P-loop containing nucleotide triphosphate hydrolases"/>
    <property type="match status" value="1"/>
</dbReference>
<dbReference type="SUPFAM" id="SSF52540">
    <property type="entry name" value="P-loop containing nucleoside triphosphate hydrolases"/>
    <property type="match status" value="1"/>
</dbReference>
<keyword evidence="4 6" id="KW-0067">ATP-binding</keyword>
<dbReference type="GO" id="GO:0016887">
    <property type="term" value="F:ATP hydrolysis activity"/>
    <property type="evidence" value="ECO:0007669"/>
    <property type="project" value="InterPro"/>
</dbReference>
<evidence type="ECO:0000256" key="2">
    <source>
        <dbReference type="ARBA" id="ARBA00022448"/>
    </source>
</evidence>
<evidence type="ECO:0000313" key="7">
    <source>
        <dbReference type="Proteomes" id="UP000295444"/>
    </source>
</evidence>
<dbReference type="PROSITE" id="PS50893">
    <property type="entry name" value="ABC_TRANSPORTER_2"/>
    <property type="match status" value="1"/>
</dbReference>
<dbReference type="Proteomes" id="UP000295444">
    <property type="component" value="Unassembled WGS sequence"/>
</dbReference>
<dbReference type="InterPro" id="IPR027417">
    <property type="entry name" value="P-loop_NTPase"/>
</dbReference>